<name>A0ABP9RCM1_9PSEU</name>
<evidence type="ECO:0000256" key="2">
    <source>
        <dbReference type="ARBA" id="ARBA00022801"/>
    </source>
</evidence>
<sequence length="396" mass="42432">MATTTRENRPSRSRPSGRTFFLIILFVVPVLLYAVPAWRLLGAGADWPAPVVTVGAALFALALVGVPVGMLLGHGPRQLDAAARLGDLLLGSGWVLLVWTLFGEPVRLVLALAGVPDPTRARMVAVLVLAAVAVLLAYGYRQATRVPRVVPVEVRLDRLGAGLDGLRIALITDTHFGPIDRRGWGERVVAEVNELNADIVCHAGDLADGLPDRRADQVAALADVRAELGRYYIVGNHEHFAEAQAWLDHMRRLGWHTLHNRHDVVARGGDQLVVAGIDDPTGVGSGRGPDLPAALAGANRELPVLLLAHQPKQVAEAAEAGIDLQLSGHTHGGQIWPFHYLVRTDQPVLAGLSRHGARTQLYTSRGTGFWGPPLRVFAPSEITLITLRGPAPEALG</sequence>
<dbReference type="InterPro" id="IPR004843">
    <property type="entry name" value="Calcineurin-like_PHP"/>
</dbReference>
<dbReference type="Proteomes" id="UP001428817">
    <property type="component" value="Unassembled WGS sequence"/>
</dbReference>
<feature type="transmembrane region" description="Helical" evidence="3">
    <location>
        <begin position="85"/>
        <end position="102"/>
    </location>
</feature>
<dbReference type="Pfam" id="PF00149">
    <property type="entry name" value="Metallophos"/>
    <property type="match status" value="1"/>
</dbReference>
<gene>
    <name evidence="5" type="ORF">GCM10023321_78840</name>
</gene>
<dbReference type="CDD" id="cd07385">
    <property type="entry name" value="MPP_YkuE_C"/>
    <property type="match status" value="1"/>
</dbReference>
<evidence type="ECO:0000313" key="6">
    <source>
        <dbReference type="Proteomes" id="UP001428817"/>
    </source>
</evidence>
<dbReference type="PANTHER" id="PTHR31302:SF31">
    <property type="entry name" value="PHOSPHODIESTERASE YAEI"/>
    <property type="match status" value="1"/>
</dbReference>
<keyword evidence="6" id="KW-1185">Reference proteome</keyword>
<feature type="domain" description="Calcineurin-like phosphoesterase" evidence="4">
    <location>
        <begin position="166"/>
        <end position="332"/>
    </location>
</feature>
<keyword evidence="2" id="KW-0378">Hydrolase</keyword>
<keyword evidence="3" id="KW-1133">Transmembrane helix</keyword>
<dbReference type="Gene3D" id="3.60.21.10">
    <property type="match status" value="1"/>
</dbReference>
<dbReference type="PANTHER" id="PTHR31302">
    <property type="entry name" value="TRANSMEMBRANE PROTEIN WITH METALLOPHOSPHOESTERASE DOMAIN-RELATED"/>
    <property type="match status" value="1"/>
</dbReference>
<evidence type="ECO:0000313" key="5">
    <source>
        <dbReference type="EMBL" id="GAA5174619.1"/>
    </source>
</evidence>
<feature type="transmembrane region" description="Helical" evidence="3">
    <location>
        <begin position="20"/>
        <end position="41"/>
    </location>
</feature>
<dbReference type="InterPro" id="IPR029052">
    <property type="entry name" value="Metallo-depent_PP-like"/>
</dbReference>
<dbReference type="SUPFAM" id="SSF56300">
    <property type="entry name" value="Metallo-dependent phosphatases"/>
    <property type="match status" value="1"/>
</dbReference>
<evidence type="ECO:0000259" key="4">
    <source>
        <dbReference type="Pfam" id="PF00149"/>
    </source>
</evidence>
<comment type="caution">
    <text evidence="5">The sequence shown here is derived from an EMBL/GenBank/DDBJ whole genome shotgun (WGS) entry which is preliminary data.</text>
</comment>
<dbReference type="EMBL" id="BAABJP010000062">
    <property type="protein sequence ID" value="GAA5174619.1"/>
    <property type="molecule type" value="Genomic_DNA"/>
</dbReference>
<keyword evidence="3" id="KW-0472">Membrane</keyword>
<organism evidence="5 6">
    <name type="scientific">Pseudonocardia eucalypti</name>
    <dbReference type="NCBI Taxonomy" id="648755"/>
    <lineage>
        <taxon>Bacteria</taxon>
        <taxon>Bacillati</taxon>
        <taxon>Actinomycetota</taxon>
        <taxon>Actinomycetes</taxon>
        <taxon>Pseudonocardiales</taxon>
        <taxon>Pseudonocardiaceae</taxon>
        <taxon>Pseudonocardia</taxon>
    </lineage>
</organism>
<proteinExistence type="predicted"/>
<dbReference type="InterPro" id="IPR051158">
    <property type="entry name" value="Metallophosphoesterase_sf"/>
</dbReference>
<feature type="transmembrane region" description="Helical" evidence="3">
    <location>
        <begin position="47"/>
        <end position="73"/>
    </location>
</feature>
<keyword evidence="1" id="KW-0479">Metal-binding</keyword>
<keyword evidence="3" id="KW-0812">Transmembrane</keyword>
<reference evidence="6" key="1">
    <citation type="journal article" date="2019" name="Int. J. Syst. Evol. Microbiol.">
        <title>The Global Catalogue of Microorganisms (GCM) 10K type strain sequencing project: providing services to taxonomists for standard genome sequencing and annotation.</title>
        <authorList>
            <consortium name="The Broad Institute Genomics Platform"/>
            <consortium name="The Broad Institute Genome Sequencing Center for Infectious Disease"/>
            <person name="Wu L."/>
            <person name="Ma J."/>
        </authorList>
    </citation>
    <scope>NUCLEOTIDE SEQUENCE [LARGE SCALE GENOMIC DNA]</scope>
    <source>
        <strain evidence="6">JCM 18303</strain>
    </source>
</reference>
<protein>
    <submittedName>
        <fullName evidence="5">Metallophosphoesterase</fullName>
    </submittedName>
</protein>
<evidence type="ECO:0000256" key="1">
    <source>
        <dbReference type="ARBA" id="ARBA00022723"/>
    </source>
</evidence>
<dbReference type="RefSeq" id="WP_185062133.1">
    <property type="nucleotide sequence ID" value="NZ_BAABJP010000062.1"/>
</dbReference>
<accession>A0ABP9RCM1</accession>
<evidence type="ECO:0000256" key="3">
    <source>
        <dbReference type="SAM" id="Phobius"/>
    </source>
</evidence>
<feature type="transmembrane region" description="Helical" evidence="3">
    <location>
        <begin position="122"/>
        <end position="140"/>
    </location>
</feature>